<keyword evidence="1" id="KW-0347">Helicase</keyword>
<accession>A0A0A9GFY6</accession>
<dbReference type="GO" id="GO:0004386">
    <property type="term" value="F:helicase activity"/>
    <property type="evidence" value="ECO:0007669"/>
    <property type="project" value="UniProtKB-KW"/>
</dbReference>
<organism evidence="1">
    <name type="scientific">Arundo donax</name>
    <name type="common">Giant reed</name>
    <name type="synonym">Donax arundinaceus</name>
    <dbReference type="NCBI Taxonomy" id="35708"/>
    <lineage>
        <taxon>Eukaryota</taxon>
        <taxon>Viridiplantae</taxon>
        <taxon>Streptophyta</taxon>
        <taxon>Embryophyta</taxon>
        <taxon>Tracheophyta</taxon>
        <taxon>Spermatophyta</taxon>
        <taxon>Magnoliopsida</taxon>
        <taxon>Liliopsida</taxon>
        <taxon>Poales</taxon>
        <taxon>Poaceae</taxon>
        <taxon>PACMAD clade</taxon>
        <taxon>Arundinoideae</taxon>
        <taxon>Arundineae</taxon>
        <taxon>Arundo</taxon>
    </lineage>
</organism>
<evidence type="ECO:0000313" key="1">
    <source>
        <dbReference type="EMBL" id="JAE22359.1"/>
    </source>
</evidence>
<proteinExistence type="predicted"/>
<protein>
    <submittedName>
        <fullName evidence="1">Pre-mRNA-splicing factor ATP-dependent RNA helicase</fullName>
    </submittedName>
</protein>
<reference evidence="1" key="1">
    <citation type="submission" date="2014-09" db="EMBL/GenBank/DDBJ databases">
        <authorList>
            <person name="Magalhaes I.L.F."/>
            <person name="Oliveira U."/>
            <person name="Santos F.R."/>
            <person name="Vidigal T.H.D.A."/>
            <person name="Brescovit A.D."/>
            <person name="Santos A.J."/>
        </authorList>
    </citation>
    <scope>NUCLEOTIDE SEQUENCE</scope>
    <source>
        <tissue evidence="1">Shoot tissue taken approximately 20 cm above the soil surface</tissue>
    </source>
</reference>
<dbReference type="AlphaFoldDB" id="A0A0A9GFY6"/>
<name>A0A0A9GFY6_ARUDO</name>
<keyword evidence="1" id="KW-0067">ATP-binding</keyword>
<reference evidence="1" key="2">
    <citation type="journal article" date="2015" name="Data Brief">
        <title>Shoot transcriptome of the giant reed, Arundo donax.</title>
        <authorList>
            <person name="Barrero R.A."/>
            <person name="Guerrero F.D."/>
            <person name="Moolhuijzen P."/>
            <person name="Goolsby J.A."/>
            <person name="Tidwell J."/>
            <person name="Bellgard S.E."/>
            <person name="Bellgard M.I."/>
        </authorList>
    </citation>
    <scope>NUCLEOTIDE SEQUENCE</scope>
    <source>
        <tissue evidence="1">Shoot tissue taken approximately 20 cm above the soil surface</tissue>
    </source>
</reference>
<keyword evidence="1" id="KW-0378">Hydrolase</keyword>
<dbReference type="EMBL" id="GBRH01175537">
    <property type="protein sequence ID" value="JAE22359.1"/>
    <property type="molecule type" value="Transcribed_RNA"/>
</dbReference>
<keyword evidence="1" id="KW-0547">Nucleotide-binding</keyword>
<sequence>MDVLDAAAAGAPLVAARPSLAETGVSSTTSKRLTFRFRSVPMAATTVAARALLRSRGAGEEEGERRVGEAKP</sequence>